<evidence type="ECO:0000313" key="2">
    <source>
        <dbReference type="EMBL" id="AQG81048.1"/>
    </source>
</evidence>
<feature type="compositionally biased region" description="Gly residues" evidence="1">
    <location>
        <begin position="177"/>
        <end position="187"/>
    </location>
</feature>
<evidence type="ECO:0000313" key="3">
    <source>
        <dbReference type="Proteomes" id="UP000187941"/>
    </source>
</evidence>
<organism evidence="2 3">
    <name type="scientific">Spirosoma montaniterrae</name>
    <dbReference type="NCBI Taxonomy" id="1178516"/>
    <lineage>
        <taxon>Bacteria</taxon>
        <taxon>Pseudomonadati</taxon>
        <taxon>Bacteroidota</taxon>
        <taxon>Cytophagia</taxon>
        <taxon>Cytophagales</taxon>
        <taxon>Cytophagaceae</taxon>
        <taxon>Spirosoma</taxon>
    </lineage>
</organism>
<dbReference type="EMBL" id="CP014263">
    <property type="protein sequence ID" value="AQG81048.1"/>
    <property type="molecule type" value="Genomic_DNA"/>
</dbReference>
<feature type="region of interest" description="Disordered" evidence="1">
    <location>
        <begin position="122"/>
        <end position="221"/>
    </location>
</feature>
<dbReference type="OrthoDB" id="965190at2"/>
<proteinExistence type="predicted"/>
<dbReference type="Proteomes" id="UP000187941">
    <property type="component" value="Chromosome"/>
</dbReference>
<sequence length="221" mass="22691">MNQQTSNLITTTINAFNGESVAVSPLDGISLIDNWTSVLRNDNQASNPVMSGLNELKAELQNGNPDGGRIQQILQELVDQARQAADSADTDEKTRLNSLTDALNGFAKQLGGSANMVDAKEQQAPMTSTVEGNSATGSTNVSTVEAATNEDLSTRNASAMGMDDMTGAEGAQRQDGGSYGSGYGTGSEGDDYSTNSGTQRSGISGGSAESGSGSSGGRSQY</sequence>
<dbReference type="RefSeq" id="WP_077132510.1">
    <property type="nucleotide sequence ID" value="NZ_CP014263.1"/>
</dbReference>
<dbReference type="KEGG" id="smon:AWR27_18015"/>
<feature type="compositionally biased region" description="Polar residues" evidence="1">
    <location>
        <begin position="124"/>
        <end position="157"/>
    </location>
</feature>
<evidence type="ECO:0000256" key="1">
    <source>
        <dbReference type="SAM" id="MobiDB-lite"/>
    </source>
</evidence>
<accession>A0A1P9X0B9</accession>
<protein>
    <submittedName>
        <fullName evidence="2">Uncharacterized protein</fullName>
    </submittedName>
</protein>
<name>A0A1P9X0B9_9BACT</name>
<gene>
    <name evidence="2" type="ORF">AWR27_18015</name>
</gene>
<dbReference type="STRING" id="1178516.AWR27_18015"/>
<feature type="compositionally biased region" description="Low complexity" evidence="1">
    <location>
        <begin position="206"/>
        <end position="221"/>
    </location>
</feature>
<keyword evidence="3" id="KW-1185">Reference proteome</keyword>
<reference evidence="2 3" key="1">
    <citation type="submission" date="2016-01" db="EMBL/GenBank/DDBJ databases">
        <authorList>
            <person name="Oliw E.H."/>
        </authorList>
    </citation>
    <scope>NUCLEOTIDE SEQUENCE [LARGE SCALE GENOMIC DNA]</scope>
    <source>
        <strain evidence="2 3">DY10</strain>
    </source>
</reference>
<dbReference type="AlphaFoldDB" id="A0A1P9X0B9"/>